<dbReference type="InterPro" id="IPR035996">
    <property type="entry name" value="4pyrrol_Methylase_sf"/>
</dbReference>
<reference evidence="7 8" key="1">
    <citation type="submission" date="2019-07" db="EMBL/GenBank/DDBJ databases">
        <title>Tepidimonas taiwanensis I1-1 draft genome.</title>
        <authorList>
            <person name="Da Costa M.S."/>
            <person name="Froufe H.J.C."/>
            <person name="Egas C."/>
            <person name="Albuquerque L."/>
        </authorList>
    </citation>
    <scope>NUCLEOTIDE SEQUENCE [LARGE SCALE GENOMIC DNA]</scope>
    <source>
        <strain evidence="7 8">I1-1</strain>
    </source>
</reference>
<dbReference type="GO" id="GO:0051266">
    <property type="term" value="F:sirohydrochlorin ferrochelatase activity"/>
    <property type="evidence" value="ECO:0007669"/>
    <property type="project" value="UniProtKB-EC"/>
</dbReference>
<name>A0A554XDB1_9BURK</name>
<keyword evidence="5" id="KW-0949">S-adenosyl-L-methionine</keyword>
<gene>
    <name evidence="7" type="primary">cysG</name>
    <name evidence="7" type="ORF">Ttaiw_00391</name>
</gene>
<dbReference type="GO" id="GO:0009236">
    <property type="term" value="P:cobalamin biosynthetic process"/>
    <property type="evidence" value="ECO:0007669"/>
    <property type="project" value="UniProtKB-KW"/>
</dbReference>
<evidence type="ECO:0000256" key="2">
    <source>
        <dbReference type="ARBA" id="ARBA00022573"/>
    </source>
</evidence>
<dbReference type="PIRSF" id="PIRSF036525">
    <property type="entry name" value="CobF"/>
    <property type="match status" value="1"/>
</dbReference>
<keyword evidence="4" id="KW-0808">Transferase</keyword>
<keyword evidence="7" id="KW-0456">Lyase</keyword>
<dbReference type="InterPro" id="IPR014776">
    <property type="entry name" value="4pyrrole_Mease_sub2"/>
</dbReference>
<evidence type="ECO:0000256" key="5">
    <source>
        <dbReference type="ARBA" id="ARBA00022691"/>
    </source>
</evidence>
<keyword evidence="3" id="KW-0489">Methyltransferase</keyword>
<dbReference type="GO" id="GO:0043819">
    <property type="term" value="F:precorrin-6A synthase (deacetylating) activity"/>
    <property type="evidence" value="ECO:0007669"/>
    <property type="project" value="InterPro"/>
</dbReference>
<evidence type="ECO:0000256" key="3">
    <source>
        <dbReference type="ARBA" id="ARBA00022603"/>
    </source>
</evidence>
<protein>
    <submittedName>
        <fullName evidence="7">Siroheme synthase</fullName>
        <ecNumber evidence="7">4.99.1.4</ecNumber>
    </submittedName>
</protein>
<dbReference type="STRING" id="307486.GCA_000807215_02169"/>
<evidence type="ECO:0000256" key="1">
    <source>
        <dbReference type="ARBA" id="ARBA00004953"/>
    </source>
</evidence>
<dbReference type="NCBIfam" id="TIGR02434">
    <property type="entry name" value="CobF"/>
    <property type="match status" value="1"/>
</dbReference>
<dbReference type="Pfam" id="PF00590">
    <property type="entry name" value="TP_methylase"/>
    <property type="match status" value="1"/>
</dbReference>
<dbReference type="EC" id="4.99.1.4" evidence="7"/>
<evidence type="ECO:0000259" key="6">
    <source>
        <dbReference type="Pfam" id="PF00590"/>
    </source>
</evidence>
<comment type="caution">
    <text evidence="7">The sequence shown here is derived from an EMBL/GenBank/DDBJ whole genome shotgun (WGS) entry which is preliminary data.</text>
</comment>
<dbReference type="CDD" id="cd11643">
    <property type="entry name" value="Precorrin-6A-synthase"/>
    <property type="match status" value="1"/>
</dbReference>
<dbReference type="Gene3D" id="3.40.1010.10">
    <property type="entry name" value="Cobalt-precorrin-4 Transmethylase, Domain 1"/>
    <property type="match status" value="1"/>
</dbReference>
<evidence type="ECO:0000313" key="7">
    <source>
        <dbReference type="EMBL" id="TSE33818.1"/>
    </source>
</evidence>
<dbReference type="EMBL" id="VJOM01000002">
    <property type="protein sequence ID" value="TSE33818.1"/>
    <property type="molecule type" value="Genomic_DNA"/>
</dbReference>
<dbReference type="PANTHER" id="PTHR43467">
    <property type="entry name" value="COBALT-PRECORRIN-2 C(20)-METHYLTRANSFERASE"/>
    <property type="match status" value="1"/>
</dbReference>
<feature type="domain" description="Tetrapyrrole methylase" evidence="6">
    <location>
        <begin position="5"/>
        <end position="226"/>
    </location>
</feature>
<dbReference type="Gene3D" id="3.30.950.10">
    <property type="entry name" value="Methyltransferase, Cobalt-precorrin-4 Transmethylase, Domain 2"/>
    <property type="match status" value="1"/>
</dbReference>
<dbReference type="AlphaFoldDB" id="A0A554XDB1"/>
<dbReference type="InterPro" id="IPR014777">
    <property type="entry name" value="4pyrrole_Mease_sub1"/>
</dbReference>
<keyword evidence="2" id="KW-0169">Cobalamin biosynthesis</keyword>
<dbReference type="GO" id="GO:0032259">
    <property type="term" value="P:methylation"/>
    <property type="evidence" value="ECO:0007669"/>
    <property type="project" value="UniProtKB-KW"/>
</dbReference>
<dbReference type="RefSeq" id="WP_043701865.1">
    <property type="nucleotide sequence ID" value="NZ_CP083911.1"/>
</dbReference>
<evidence type="ECO:0000256" key="4">
    <source>
        <dbReference type="ARBA" id="ARBA00022679"/>
    </source>
</evidence>
<dbReference type="PANTHER" id="PTHR43467:SF1">
    <property type="entry name" value="PRECORRIN-6A SYNTHASE [DEACETYLATING]"/>
    <property type="match status" value="1"/>
</dbReference>
<comment type="pathway">
    <text evidence="1">Cofactor biosynthesis; adenosylcobalamin biosynthesis.</text>
</comment>
<dbReference type="Proteomes" id="UP000317763">
    <property type="component" value="Unassembled WGS sequence"/>
</dbReference>
<proteinExistence type="predicted"/>
<dbReference type="InterPro" id="IPR012797">
    <property type="entry name" value="CobF"/>
</dbReference>
<organism evidence="7 8">
    <name type="scientific">Tepidimonas taiwanensis</name>
    <dbReference type="NCBI Taxonomy" id="307486"/>
    <lineage>
        <taxon>Bacteria</taxon>
        <taxon>Pseudomonadati</taxon>
        <taxon>Pseudomonadota</taxon>
        <taxon>Betaproteobacteria</taxon>
        <taxon>Burkholderiales</taxon>
        <taxon>Tepidimonas</taxon>
    </lineage>
</organism>
<dbReference type="OrthoDB" id="9787471at2"/>
<evidence type="ECO:0000313" key="8">
    <source>
        <dbReference type="Proteomes" id="UP000317763"/>
    </source>
</evidence>
<dbReference type="SUPFAM" id="SSF53790">
    <property type="entry name" value="Tetrapyrrole methylase"/>
    <property type="match status" value="1"/>
</dbReference>
<keyword evidence="8" id="KW-1185">Reference proteome</keyword>
<accession>A0A554XDB1</accession>
<dbReference type="InterPro" id="IPR000878">
    <property type="entry name" value="4pyrrol_Mease"/>
</dbReference>
<sequence length="261" mass="28686">MRIELTLVGMGTGNPQHITQEGVQALRAADVILLPRKGEEKAALAAARLEVCRQVWPQGDGPRWAWFDMPYRHAASTTDAYRAEVQRWHDAIAQAWRDALCAALPQGGRVAMLVWGDPSIYDSTLRIAQRLAQRVPMTTRVVPGVSALQALAAAHAIALTEVSAPLLVTSARWLRENGWPEGIQTLAVMLDGEGVFQALSAPDVYIWWGAYLGMPQQLLCAGPLAAVGADIAALRRQARQQHGWIMDTYLLQRRMPNAPQE</sequence>